<dbReference type="InterPro" id="IPR019888">
    <property type="entry name" value="Tscrpt_reg_AsnC-like"/>
</dbReference>
<gene>
    <name evidence="5" type="ORF">ABZ510_16005</name>
</gene>
<dbReference type="PANTHER" id="PTHR30154">
    <property type="entry name" value="LEUCINE-RESPONSIVE REGULATORY PROTEIN"/>
    <property type="match status" value="1"/>
</dbReference>
<feature type="domain" description="HTH asnC-type" evidence="4">
    <location>
        <begin position="172"/>
        <end position="232"/>
    </location>
</feature>
<keyword evidence="1" id="KW-0805">Transcription regulation</keyword>
<sequence length="321" mass="35055">MESVMLDTLDQCMLHALQIDGRVPFSRIAAVLDVSDRTVARRFGRLRAAGALRVSAVPHSHLAADTQWLVRLRVHPRAAAGVARALAGRHDTAWVTELSGGTEIACLFRVPGDGAAPLAMLSAHPGIVEVTAQRLLRHLMDHRWRGRMSALTERQLAGIYPADTAAPDPVRLTDLDHRLFRTLSGDGRTAYADLARHVDWSESAVRRRVTELRAAGILLFDVEVEPALFGFSAQCLLWLSVTPSQLNTVAASLAADTETAYLGAITGRHNLLAVTLSRDADTMYSYLSERIGRLPGVERVETAPITAYTKRFAPARVSRVS</sequence>
<organism evidence="5 6">
    <name type="scientific">Nocardia rhamnosiphila</name>
    <dbReference type="NCBI Taxonomy" id="426716"/>
    <lineage>
        <taxon>Bacteria</taxon>
        <taxon>Bacillati</taxon>
        <taxon>Actinomycetota</taxon>
        <taxon>Actinomycetes</taxon>
        <taxon>Mycobacteriales</taxon>
        <taxon>Nocardiaceae</taxon>
        <taxon>Nocardia</taxon>
    </lineage>
</organism>
<name>A0ABV2WR81_9NOCA</name>
<dbReference type="SUPFAM" id="SSF46785">
    <property type="entry name" value="Winged helix' DNA-binding domain"/>
    <property type="match status" value="2"/>
</dbReference>
<evidence type="ECO:0000259" key="4">
    <source>
        <dbReference type="PROSITE" id="PS50956"/>
    </source>
</evidence>
<dbReference type="RefSeq" id="WP_356956447.1">
    <property type="nucleotide sequence ID" value="NZ_JBEYBD010000006.1"/>
</dbReference>
<protein>
    <submittedName>
        <fullName evidence="5">Lrp/AsnC family transcriptional regulator</fullName>
    </submittedName>
</protein>
<comment type="caution">
    <text evidence="5">The sequence shown here is derived from an EMBL/GenBank/DDBJ whole genome shotgun (WGS) entry which is preliminary data.</text>
</comment>
<dbReference type="InterPro" id="IPR036388">
    <property type="entry name" value="WH-like_DNA-bd_sf"/>
</dbReference>
<accession>A0ABV2WR81</accession>
<dbReference type="Gene3D" id="3.30.70.920">
    <property type="match status" value="1"/>
</dbReference>
<keyword evidence="3" id="KW-0804">Transcription</keyword>
<dbReference type="InterPro" id="IPR000485">
    <property type="entry name" value="AsnC-type_HTH_dom"/>
</dbReference>
<dbReference type="Pfam" id="PF22482">
    <property type="entry name" value="AsnC_trans_reg_3"/>
    <property type="match status" value="1"/>
</dbReference>
<dbReference type="PROSITE" id="PS50956">
    <property type="entry name" value="HTH_ASNC_2"/>
    <property type="match status" value="1"/>
</dbReference>
<dbReference type="EMBL" id="JBEYBF010000009">
    <property type="protein sequence ID" value="MEU1953367.1"/>
    <property type="molecule type" value="Genomic_DNA"/>
</dbReference>
<reference evidence="5 6" key="1">
    <citation type="submission" date="2024-06" db="EMBL/GenBank/DDBJ databases">
        <title>The Natural Products Discovery Center: Release of the First 8490 Sequenced Strains for Exploring Actinobacteria Biosynthetic Diversity.</title>
        <authorList>
            <person name="Kalkreuter E."/>
            <person name="Kautsar S.A."/>
            <person name="Yang D."/>
            <person name="Bader C.D."/>
            <person name="Teijaro C.N."/>
            <person name="Fluegel L."/>
            <person name="Davis C.M."/>
            <person name="Simpson J.R."/>
            <person name="Lauterbach L."/>
            <person name="Steele A.D."/>
            <person name="Gui C."/>
            <person name="Meng S."/>
            <person name="Li G."/>
            <person name="Viehrig K."/>
            <person name="Ye F."/>
            <person name="Su P."/>
            <person name="Kiefer A.F."/>
            <person name="Nichols A."/>
            <person name="Cepeda A.J."/>
            <person name="Yan W."/>
            <person name="Fan B."/>
            <person name="Jiang Y."/>
            <person name="Adhikari A."/>
            <person name="Zheng C.-J."/>
            <person name="Schuster L."/>
            <person name="Cowan T.M."/>
            <person name="Smanski M.J."/>
            <person name="Chevrette M.G."/>
            <person name="De Carvalho L.P.S."/>
            <person name="Shen B."/>
        </authorList>
    </citation>
    <scope>NUCLEOTIDE SEQUENCE [LARGE SCALE GENOMIC DNA]</scope>
    <source>
        <strain evidence="5 6">NPDC019708</strain>
    </source>
</reference>
<evidence type="ECO:0000256" key="1">
    <source>
        <dbReference type="ARBA" id="ARBA00023015"/>
    </source>
</evidence>
<evidence type="ECO:0000313" key="6">
    <source>
        <dbReference type="Proteomes" id="UP001550628"/>
    </source>
</evidence>
<dbReference type="PRINTS" id="PR00033">
    <property type="entry name" value="HTHASNC"/>
</dbReference>
<keyword evidence="6" id="KW-1185">Reference proteome</keyword>
<proteinExistence type="predicted"/>
<dbReference type="SUPFAM" id="SSF54909">
    <property type="entry name" value="Dimeric alpha+beta barrel"/>
    <property type="match status" value="1"/>
</dbReference>
<dbReference type="SMART" id="SM00344">
    <property type="entry name" value="HTH_ASNC"/>
    <property type="match status" value="1"/>
</dbReference>
<dbReference type="Pfam" id="PF13404">
    <property type="entry name" value="HTH_AsnC-type"/>
    <property type="match status" value="2"/>
</dbReference>
<dbReference type="Gene3D" id="1.10.10.10">
    <property type="entry name" value="Winged helix-like DNA-binding domain superfamily/Winged helix DNA-binding domain"/>
    <property type="match status" value="2"/>
</dbReference>
<dbReference type="PANTHER" id="PTHR30154:SF34">
    <property type="entry name" value="TRANSCRIPTIONAL REGULATOR AZLB"/>
    <property type="match status" value="1"/>
</dbReference>
<dbReference type="InterPro" id="IPR036390">
    <property type="entry name" value="WH_DNA-bd_sf"/>
</dbReference>
<dbReference type="InterPro" id="IPR054609">
    <property type="entry name" value="PF0864-like_C"/>
</dbReference>
<evidence type="ECO:0000256" key="2">
    <source>
        <dbReference type="ARBA" id="ARBA00023125"/>
    </source>
</evidence>
<evidence type="ECO:0000256" key="3">
    <source>
        <dbReference type="ARBA" id="ARBA00023163"/>
    </source>
</evidence>
<keyword evidence="2" id="KW-0238">DNA-binding</keyword>
<evidence type="ECO:0000313" key="5">
    <source>
        <dbReference type="EMBL" id="MEU1953367.1"/>
    </source>
</evidence>
<dbReference type="Proteomes" id="UP001550628">
    <property type="component" value="Unassembled WGS sequence"/>
</dbReference>
<dbReference type="InterPro" id="IPR011008">
    <property type="entry name" value="Dimeric_a/b-barrel"/>
</dbReference>